<dbReference type="GO" id="GO:0006508">
    <property type="term" value="P:proteolysis"/>
    <property type="evidence" value="ECO:0007669"/>
    <property type="project" value="UniProtKB-KW"/>
</dbReference>
<dbReference type="SUPFAM" id="SSF52743">
    <property type="entry name" value="Subtilisin-like"/>
    <property type="match status" value="1"/>
</dbReference>
<dbReference type="PROSITE" id="PS00137">
    <property type="entry name" value="SUBTILASE_HIS"/>
    <property type="match status" value="1"/>
</dbReference>
<feature type="non-terminal residue" evidence="8">
    <location>
        <position position="1"/>
    </location>
</feature>
<evidence type="ECO:0000256" key="1">
    <source>
        <dbReference type="ARBA" id="ARBA00011073"/>
    </source>
</evidence>
<keyword evidence="4 5" id="KW-0720">Serine protease</keyword>
<dbReference type="STRING" id="765915.A0A1Y2I3N4"/>
<accession>A0A1Y2I3N4</accession>
<dbReference type="Gene3D" id="3.40.50.200">
    <property type="entry name" value="Peptidase S8/S53 domain"/>
    <property type="match status" value="1"/>
</dbReference>
<dbReference type="InterPro" id="IPR023827">
    <property type="entry name" value="Peptidase_S8_Asp-AS"/>
</dbReference>
<dbReference type="PROSITE" id="PS51892">
    <property type="entry name" value="SUBTILASE"/>
    <property type="match status" value="1"/>
</dbReference>
<dbReference type="PANTHER" id="PTHR43806">
    <property type="entry name" value="PEPTIDASE S8"/>
    <property type="match status" value="1"/>
</dbReference>
<keyword evidence="3 5" id="KW-0378">Hydrolase</keyword>
<dbReference type="PROSITE" id="PS00138">
    <property type="entry name" value="SUBTILASE_SER"/>
    <property type="match status" value="1"/>
</dbReference>
<organism evidence="8 9">
    <name type="scientific">Catenaria anguillulae PL171</name>
    <dbReference type="NCBI Taxonomy" id="765915"/>
    <lineage>
        <taxon>Eukaryota</taxon>
        <taxon>Fungi</taxon>
        <taxon>Fungi incertae sedis</taxon>
        <taxon>Blastocladiomycota</taxon>
        <taxon>Blastocladiomycetes</taxon>
        <taxon>Blastocladiales</taxon>
        <taxon>Catenariaceae</taxon>
        <taxon>Catenaria</taxon>
    </lineage>
</organism>
<dbReference type="InterPro" id="IPR000209">
    <property type="entry name" value="Peptidase_S8/S53_dom"/>
</dbReference>
<dbReference type="AlphaFoldDB" id="A0A1Y2I3N4"/>
<dbReference type="InterPro" id="IPR015500">
    <property type="entry name" value="Peptidase_S8_subtilisin-rel"/>
</dbReference>
<dbReference type="Pfam" id="PF00082">
    <property type="entry name" value="Peptidase_S8"/>
    <property type="match status" value="1"/>
</dbReference>
<evidence type="ECO:0000256" key="4">
    <source>
        <dbReference type="ARBA" id="ARBA00022825"/>
    </source>
</evidence>
<dbReference type="GO" id="GO:0004252">
    <property type="term" value="F:serine-type endopeptidase activity"/>
    <property type="evidence" value="ECO:0007669"/>
    <property type="project" value="UniProtKB-UniRule"/>
</dbReference>
<dbReference type="InterPro" id="IPR034193">
    <property type="entry name" value="PCSK9_ProteinaseK-like"/>
</dbReference>
<dbReference type="InterPro" id="IPR023828">
    <property type="entry name" value="Peptidase_S8_Ser-AS"/>
</dbReference>
<dbReference type="InterPro" id="IPR050131">
    <property type="entry name" value="Peptidase_S8_subtilisin-like"/>
</dbReference>
<keyword evidence="2 5" id="KW-0645">Protease</keyword>
<evidence type="ECO:0000256" key="6">
    <source>
        <dbReference type="RuleBase" id="RU003355"/>
    </source>
</evidence>
<dbReference type="GO" id="GO:0005615">
    <property type="term" value="C:extracellular space"/>
    <property type="evidence" value="ECO:0007669"/>
    <property type="project" value="TreeGrafter"/>
</dbReference>
<keyword evidence="9" id="KW-1185">Reference proteome</keyword>
<proteinExistence type="inferred from homology"/>
<evidence type="ECO:0000259" key="7">
    <source>
        <dbReference type="Pfam" id="PF00082"/>
    </source>
</evidence>
<dbReference type="PROSITE" id="PS00136">
    <property type="entry name" value="SUBTILASE_ASP"/>
    <property type="match status" value="1"/>
</dbReference>
<gene>
    <name evidence="8" type="ORF">BCR44DRAFT_101191</name>
</gene>
<evidence type="ECO:0000256" key="5">
    <source>
        <dbReference type="PROSITE-ProRule" id="PRU01240"/>
    </source>
</evidence>
<dbReference type="InterPro" id="IPR022398">
    <property type="entry name" value="Peptidase_S8_His-AS"/>
</dbReference>
<dbReference type="OrthoDB" id="19448at2759"/>
<name>A0A1Y2I3N4_9FUNG</name>
<evidence type="ECO:0000256" key="2">
    <source>
        <dbReference type="ARBA" id="ARBA00022670"/>
    </source>
</evidence>
<dbReference type="CDD" id="cd04077">
    <property type="entry name" value="Peptidases_S8_PCSK9_ProteinaseK_like"/>
    <property type="match status" value="1"/>
</dbReference>
<feature type="domain" description="Peptidase S8/S53" evidence="7">
    <location>
        <begin position="35"/>
        <end position="282"/>
    </location>
</feature>
<dbReference type="PANTHER" id="PTHR43806:SF11">
    <property type="entry name" value="CEREVISIN-RELATED"/>
    <property type="match status" value="1"/>
</dbReference>
<evidence type="ECO:0000313" key="8">
    <source>
        <dbReference type="EMBL" id="ORZ40834.1"/>
    </source>
</evidence>
<dbReference type="PRINTS" id="PR00723">
    <property type="entry name" value="SUBTILISIN"/>
</dbReference>
<dbReference type="EMBL" id="MCFL01000002">
    <property type="protein sequence ID" value="ORZ40834.1"/>
    <property type="molecule type" value="Genomic_DNA"/>
</dbReference>
<dbReference type="Proteomes" id="UP000193411">
    <property type="component" value="Unassembled WGS sequence"/>
</dbReference>
<feature type="active site" description="Charge relay system" evidence="5">
    <location>
        <position position="253"/>
    </location>
</feature>
<reference evidence="8 9" key="1">
    <citation type="submission" date="2016-07" db="EMBL/GenBank/DDBJ databases">
        <title>Pervasive Adenine N6-methylation of Active Genes in Fungi.</title>
        <authorList>
            <consortium name="DOE Joint Genome Institute"/>
            <person name="Mondo S.J."/>
            <person name="Dannebaum R.O."/>
            <person name="Kuo R.C."/>
            <person name="Labutti K."/>
            <person name="Haridas S."/>
            <person name="Kuo A."/>
            <person name="Salamov A."/>
            <person name="Ahrendt S.R."/>
            <person name="Lipzen A."/>
            <person name="Sullivan W."/>
            <person name="Andreopoulos W.B."/>
            <person name="Clum A."/>
            <person name="Lindquist E."/>
            <person name="Daum C."/>
            <person name="Ramamoorthy G.K."/>
            <person name="Gryganskyi A."/>
            <person name="Culley D."/>
            <person name="Magnuson J.K."/>
            <person name="James T.Y."/>
            <person name="O'Malley M.A."/>
            <person name="Stajich J.E."/>
            <person name="Spatafora J.W."/>
            <person name="Visel A."/>
            <person name="Grigoriev I.V."/>
        </authorList>
    </citation>
    <scope>NUCLEOTIDE SEQUENCE [LARGE SCALE GENOMIC DNA]</scope>
    <source>
        <strain evidence="8 9">PL171</strain>
    </source>
</reference>
<feature type="non-terminal residue" evidence="8">
    <location>
        <position position="283"/>
    </location>
</feature>
<evidence type="ECO:0000256" key="3">
    <source>
        <dbReference type="ARBA" id="ARBA00022801"/>
    </source>
</evidence>
<comment type="caution">
    <text evidence="8">The sequence shown here is derived from an EMBL/GenBank/DDBJ whole genome shotgun (WGS) entry which is preliminary data.</text>
</comment>
<feature type="active site" description="Charge relay system" evidence="5">
    <location>
        <position position="78"/>
    </location>
</feature>
<feature type="active site" description="Charge relay system" evidence="5">
    <location>
        <position position="44"/>
    </location>
</feature>
<dbReference type="InterPro" id="IPR036852">
    <property type="entry name" value="Peptidase_S8/S53_dom_sf"/>
</dbReference>
<evidence type="ECO:0000313" key="9">
    <source>
        <dbReference type="Proteomes" id="UP000193411"/>
    </source>
</evidence>
<sequence length="283" mass="30133">NACLQSPAMQSSQSLWGLDALDGKLDDKYGFDLTGEGVNVYVVDSGINVRHPEYEGRATNIFTADTVKNQEQDDCTGHGSHVAGLIGGKTVGVAKRVNLFGLRIIDCGKTGSVSDAVEALNFLSTNMKMPAVINLSLGSTESLRGDTLPRALNALARRGASVVIAAGNSEREVCDTSAPSMTTVPNTFVVGALDRPSAQELARDNYNPRRAKFSNFGNCVRWWAPGVDMWSTANTTIDVQGNRMAFESRQGTSQAAPLVAGVLAHHLQANPNLTPSELQARLA</sequence>
<comment type="similarity">
    <text evidence="1 5 6">Belongs to the peptidase S8 family.</text>
</comment>
<protein>
    <submittedName>
        <fullName evidence="8">Peptidase S8/S53 domain-containing protein</fullName>
    </submittedName>
</protein>